<dbReference type="KEGG" id="pdh:B9T62_05150"/>
<reference evidence="1 2" key="1">
    <citation type="submission" date="2017-06" db="EMBL/GenBank/DDBJ databases">
        <title>Complete genome sequence of Paenibacillus donghaensis KCTC 13049T isolated from East Sea sediment, South Korea.</title>
        <authorList>
            <person name="Jung B.K."/>
            <person name="Hong S.-J."/>
            <person name="Shin J.-H."/>
        </authorList>
    </citation>
    <scope>NUCLEOTIDE SEQUENCE [LARGE SCALE GENOMIC DNA]</scope>
    <source>
        <strain evidence="1 2">KCTC 13049</strain>
    </source>
</reference>
<sequence length="61" mass="7413">MKKEMNIIHCTLQRCFDVGTDDTFLSQIISMFRRKWRGQTLVLSFIDDMEVRFISSFRTYR</sequence>
<dbReference type="Proteomes" id="UP000249890">
    <property type="component" value="Chromosome"/>
</dbReference>
<organism evidence="1 2">
    <name type="scientific">Paenibacillus donghaensis</name>
    <dbReference type="NCBI Taxonomy" id="414771"/>
    <lineage>
        <taxon>Bacteria</taxon>
        <taxon>Bacillati</taxon>
        <taxon>Bacillota</taxon>
        <taxon>Bacilli</taxon>
        <taxon>Bacillales</taxon>
        <taxon>Paenibacillaceae</taxon>
        <taxon>Paenibacillus</taxon>
    </lineage>
</organism>
<accession>A0A2Z2KB85</accession>
<evidence type="ECO:0000313" key="1">
    <source>
        <dbReference type="EMBL" id="ASA20240.1"/>
    </source>
</evidence>
<evidence type="ECO:0000313" key="2">
    <source>
        <dbReference type="Proteomes" id="UP000249890"/>
    </source>
</evidence>
<dbReference type="AlphaFoldDB" id="A0A2Z2KB85"/>
<gene>
    <name evidence="1" type="ORF">B9T62_05150</name>
</gene>
<name>A0A2Z2KB85_9BACL</name>
<protein>
    <submittedName>
        <fullName evidence="1">Uncharacterized protein</fullName>
    </submittedName>
</protein>
<dbReference type="EMBL" id="CP021780">
    <property type="protein sequence ID" value="ASA20240.1"/>
    <property type="molecule type" value="Genomic_DNA"/>
</dbReference>
<proteinExistence type="predicted"/>
<keyword evidence="2" id="KW-1185">Reference proteome</keyword>